<dbReference type="CDD" id="cd01038">
    <property type="entry name" value="Endonuclease_DUF559"/>
    <property type="match status" value="1"/>
</dbReference>
<dbReference type="Proteomes" id="UP000707356">
    <property type="component" value="Unassembled WGS sequence"/>
</dbReference>
<proteinExistence type="predicted"/>
<reference evidence="2" key="2">
    <citation type="journal article" date="2022" name="Microbiol. Resour. Announc.">
        <title>Metagenome Sequencing to Explore Phylogenomics of Terrestrial Cyanobacteria.</title>
        <authorList>
            <person name="Ward R.D."/>
            <person name="Stajich J.E."/>
            <person name="Johansen J.R."/>
            <person name="Huntemann M."/>
            <person name="Clum A."/>
            <person name="Foster B."/>
            <person name="Foster B."/>
            <person name="Roux S."/>
            <person name="Palaniappan K."/>
            <person name="Varghese N."/>
            <person name="Mukherjee S."/>
            <person name="Reddy T.B.K."/>
            <person name="Daum C."/>
            <person name="Copeland A."/>
            <person name="Chen I.A."/>
            <person name="Ivanova N.N."/>
            <person name="Kyrpides N.C."/>
            <person name="Shapiro N."/>
            <person name="Eloe-Fadrosh E.A."/>
            <person name="Pietrasiak N."/>
        </authorList>
    </citation>
    <scope>NUCLEOTIDE SEQUENCE</scope>
    <source>
        <strain evidence="2">GSE-TBD4-15B</strain>
    </source>
</reference>
<reference evidence="2" key="1">
    <citation type="submission" date="2021-05" db="EMBL/GenBank/DDBJ databases">
        <authorList>
            <person name="Pietrasiak N."/>
            <person name="Ward R."/>
            <person name="Stajich J.E."/>
            <person name="Kurbessoian T."/>
        </authorList>
    </citation>
    <scope>NUCLEOTIDE SEQUENCE</scope>
    <source>
        <strain evidence="2">GSE-TBD4-15B</strain>
    </source>
</reference>
<dbReference type="InterPro" id="IPR047216">
    <property type="entry name" value="Endonuclease_DUF559_bact"/>
</dbReference>
<organism evidence="2 3">
    <name type="scientific">Pegethrix bostrychoides GSE-TBD4-15B</name>
    <dbReference type="NCBI Taxonomy" id="2839662"/>
    <lineage>
        <taxon>Bacteria</taxon>
        <taxon>Bacillati</taxon>
        <taxon>Cyanobacteriota</taxon>
        <taxon>Cyanophyceae</taxon>
        <taxon>Oculatellales</taxon>
        <taxon>Oculatellaceae</taxon>
        <taxon>Pegethrix</taxon>
    </lineage>
</organism>
<accession>A0A951U4I9</accession>
<dbReference type="EMBL" id="JAHHHV010000064">
    <property type="protein sequence ID" value="MBW4465809.1"/>
    <property type="molecule type" value="Genomic_DNA"/>
</dbReference>
<name>A0A951U4I9_9CYAN</name>
<protein>
    <submittedName>
        <fullName evidence="2">Endonuclease domain-containing protein</fullName>
    </submittedName>
</protein>
<dbReference type="Gene3D" id="3.40.960.10">
    <property type="entry name" value="VSR Endonuclease"/>
    <property type="match status" value="1"/>
</dbReference>
<feature type="domain" description="DUF559" evidence="1">
    <location>
        <begin position="14"/>
        <end position="117"/>
    </location>
</feature>
<evidence type="ECO:0000313" key="3">
    <source>
        <dbReference type="Proteomes" id="UP000707356"/>
    </source>
</evidence>
<evidence type="ECO:0000259" key="1">
    <source>
        <dbReference type="Pfam" id="PF04480"/>
    </source>
</evidence>
<dbReference type="AlphaFoldDB" id="A0A951U4I9"/>
<dbReference type="PANTHER" id="PTHR38590">
    <property type="entry name" value="BLL0828 PROTEIN"/>
    <property type="match status" value="1"/>
</dbReference>
<keyword evidence="2" id="KW-0378">Hydrolase</keyword>
<keyword evidence="2" id="KW-0540">Nuclease</keyword>
<evidence type="ECO:0000313" key="2">
    <source>
        <dbReference type="EMBL" id="MBW4465809.1"/>
    </source>
</evidence>
<keyword evidence="2" id="KW-0255">Endonuclease</keyword>
<dbReference type="PANTHER" id="PTHR38590:SF1">
    <property type="entry name" value="BLL0828 PROTEIN"/>
    <property type="match status" value="1"/>
</dbReference>
<dbReference type="GO" id="GO:0004519">
    <property type="term" value="F:endonuclease activity"/>
    <property type="evidence" value="ECO:0007669"/>
    <property type="project" value="UniProtKB-KW"/>
</dbReference>
<dbReference type="InterPro" id="IPR011335">
    <property type="entry name" value="Restrct_endonuc-II-like"/>
</dbReference>
<gene>
    <name evidence="2" type="ORF">KME07_10280</name>
</gene>
<dbReference type="InterPro" id="IPR007569">
    <property type="entry name" value="DUF559"/>
</dbReference>
<dbReference type="SUPFAM" id="SSF52980">
    <property type="entry name" value="Restriction endonuclease-like"/>
    <property type="match status" value="1"/>
</dbReference>
<sequence length="122" mass="14127">MEPDRIRGTTSDIVSAAQRLRQNLTPAEQMLWQALKNRQIGGLRFRCQHPVGAFIVDFYCPKCRLVVEVDGEIHDQQTEYDMARTIKLNQFGYRVVRFSNQDVITNLEDVLHQILAASHEQK</sequence>
<comment type="caution">
    <text evidence="2">The sequence shown here is derived from an EMBL/GenBank/DDBJ whole genome shotgun (WGS) entry which is preliminary data.</text>
</comment>
<dbReference type="Pfam" id="PF04480">
    <property type="entry name" value="DUF559"/>
    <property type="match status" value="1"/>
</dbReference>